<evidence type="ECO:0000256" key="1">
    <source>
        <dbReference type="SAM" id="MobiDB-lite"/>
    </source>
</evidence>
<dbReference type="EMBL" id="JAHSTV010000007">
    <property type="protein sequence ID" value="MBV4464932.1"/>
    <property type="molecule type" value="Genomic_DNA"/>
</dbReference>
<accession>A0ABS6PWT8</accession>
<keyword evidence="3" id="KW-1185">Reference proteome</keyword>
<evidence type="ECO:0000313" key="3">
    <source>
        <dbReference type="Proteomes" id="UP000886900"/>
    </source>
</evidence>
<sequence>MNPRHPPLKPNARSTEQPPRPEQPHWAPRIEFTREFESETRQEGELFQNLMNPDANSLAFFPDFNGDGFSDGFADEQHVSTLTSSPPAHTTQLWDALLAHIDTHLTPSSEAPMEAFFEFPQLGKVAVQLINCGDSLEIAVRFAQSEACKRCQPNREVFREWLSQRLGRRVQLTLDAQAH</sequence>
<feature type="region of interest" description="Disordered" evidence="1">
    <location>
        <begin position="1"/>
        <end position="29"/>
    </location>
</feature>
<organism evidence="2 3">
    <name type="scientific">Pseudomonas farris</name>
    <dbReference type="NCBI Taxonomy" id="2841207"/>
    <lineage>
        <taxon>Bacteria</taxon>
        <taxon>Pseudomonadati</taxon>
        <taxon>Pseudomonadota</taxon>
        <taxon>Gammaproteobacteria</taxon>
        <taxon>Pseudomonadales</taxon>
        <taxon>Pseudomonadaceae</taxon>
        <taxon>Pseudomonas</taxon>
    </lineage>
</organism>
<proteinExistence type="predicted"/>
<reference evidence="2" key="1">
    <citation type="submission" date="2021-06" db="EMBL/GenBank/DDBJ databases">
        <title>Updating the genus Pseudomonas: Description of 43 new species and partition of the Pseudomonas putida group.</title>
        <authorList>
            <person name="Girard L."/>
            <person name="Lood C."/>
            <person name="Vandamme P."/>
            <person name="Rokni-Zadeh H."/>
            <person name="Van Noort V."/>
            <person name="Hofte M."/>
            <person name="Lavigne R."/>
            <person name="De Mot R."/>
        </authorList>
    </citation>
    <scope>NUCLEOTIDE SEQUENCE</scope>
    <source>
        <strain evidence="2">SWRI79</strain>
    </source>
</reference>
<dbReference type="InterPro" id="IPR049757">
    <property type="entry name" value="T3SS_HrpP-like_C"/>
</dbReference>
<name>A0ABS6PWT8_9PSED</name>
<protein>
    <submittedName>
        <fullName evidence="2">Type III secretion system HrpP C-terminal domain-containing protein</fullName>
    </submittedName>
</protein>
<dbReference type="CDD" id="cd17468">
    <property type="entry name" value="T3SS_HrpP_C"/>
    <property type="match status" value="1"/>
</dbReference>
<gene>
    <name evidence="2" type="ORF">KVG95_16520</name>
</gene>
<dbReference type="RefSeq" id="WP_217857174.1">
    <property type="nucleotide sequence ID" value="NZ_JAHSTV010000007.1"/>
</dbReference>
<dbReference type="Proteomes" id="UP000886900">
    <property type="component" value="Unassembled WGS sequence"/>
</dbReference>
<evidence type="ECO:0000313" key="2">
    <source>
        <dbReference type="EMBL" id="MBV4464932.1"/>
    </source>
</evidence>
<comment type="caution">
    <text evidence="2">The sequence shown here is derived from an EMBL/GenBank/DDBJ whole genome shotgun (WGS) entry which is preliminary data.</text>
</comment>